<gene>
    <name evidence="1" type="ORF">DPMN_005266</name>
</gene>
<proteinExistence type="predicted"/>
<organism evidence="1 2">
    <name type="scientific">Dreissena polymorpha</name>
    <name type="common">Zebra mussel</name>
    <name type="synonym">Mytilus polymorpha</name>
    <dbReference type="NCBI Taxonomy" id="45954"/>
    <lineage>
        <taxon>Eukaryota</taxon>
        <taxon>Metazoa</taxon>
        <taxon>Spiralia</taxon>
        <taxon>Lophotrochozoa</taxon>
        <taxon>Mollusca</taxon>
        <taxon>Bivalvia</taxon>
        <taxon>Autobranchia</taxon>
        <taxon>Heteroconchia</taxon>
        <taxon>Euheterodonta</taxon>
        <taxon>Imparidentia</taxon>
        <taxon>Neoheterodontei</taxon>
        <taxon>Myida</taxon>
        <taxon>Dreissenoidea</taxon>
        <taxon>Dreissenidae</taxon>
        <taxon>Dreissena</taxon>
    </lineage>
</organism>
<sequence length="80" mass="8721">MVQLFYLDENIYFPYSRAAQFFVLIGTGRDLGGLGGPSASVYSPYNEDPGILAWHLVDWNGRNFDSNSSPACVAQISGVS</sequence>
<comment type="caution">
    <text evidence="1">The sequence shown here is derived from an EMBL/GenBank/DDBJ whole genome shotgun (WGS) entry which is preliminary data.</text>
</comment>
<accession>A0A9D4RTR0</accession>
<protein>
    <submittedName>
        <fullName evidence="1">Uncharacterized protein</fullName>
    </submittedName>
</protein>
<dbReference type="EMBL" id="JAIWYP010000001">
    <property type="protein sequence ID" value="KAH3881341.1"/>
    <property type="molecule type" value="Genomic_DNA"/>
</dbReference>
<dbReference type="Proteomes" id="UP000828390">
    <property type="component" value="Unassembled WGS sequence"/>
</dbReference>
<name>A0A9D4RTR0_DREPO</name>
<dbReference type="AlphaFoldDB" id="A0A9D4RTR0"/>
<evidence type="ECO:0000313" key="2">
    <source>
        <dbReference type="Proteomes" id="UP000828390"/>
    </source>
</evidence>
<keyword evidence="2" id="KW-1185">Reference proteome</keyword>
<reference evidence="1" key="1">
    <citation type="journal article" date="2019" name="bioRxiv">
        <title>The Genome of the Zebra Mussel, Dreissena polymorpha: A Resource for Invasive Species Research.</title>
        <authorList>
            <person name="McCartney M.A."/>
            <person name="Auch B."/>
            <person name="Kono T."/>
            <person name="Mallez S."/>
            <person name="Zhang Y."/>
            <person name="Obille A."/>
            <person name="Becker A."/>
            <person name="Abrahante J.E."/>
            <person name="Garbe J."/>
            <person name="Badalamenti J.P."/>
            <person name="Herman A."/>
            <person name="Mangelson H."/>
            <person name="Liachko I."/>
            <person name="Sullivan S."/>
            <person name="Sone E.D."/>
            <person name="Koren S."/>
            <person name="Silverstein K.A.T."/>
            <person name="Beckman K.B."/>
            <person name="Gohl D.M."/>
        </authorList>
    </citation>
    <scope>NUCLEOTIDE SEQUENCE</scope>
    <source>
        <strain evidence="1">Duluth1</strain>
        <tissue evidence="1">Whole animal</tissue>
    </source>
</reference>
<reference evidence="1" key="2">
    <citation type="submission" date="2020-11" db="EMBL/GenBank/DDBJ databases">
        <authorList>
            <person name="McCartney M.A."/>
            <person name="Auch B."/>
            <person name="Kono T."/>
            <person name="Mallez S."/>
            <person name="Becker A."/>
            <person name="Gohl D.M."/>
            <person name="Silverstein K.A.T."/>
            <person name="Koren S."/>
            <person name="Bechman K.B."/>
            <person name="Herman A."/>
            <person name="Abrahante J.E."/>
            <person name="Garbe J."/>
        </authorList>
    </citation>
    <scope>NUCLEOTIDE SEQUENCE</scope>
    <source>
        <strain evidence="1">Duluth1</strain>
        <tissue evidence="1">Whole animal</tissue>
    </source>
</reference>
<evidence type="ECO:0000313" key="1">
    <source>
        <dbReference type="EMBL" id="KAH3881341.1"/>
    </source>
</evidence>